<evidence type="ECO:0000256" key="1">
    <source>
        <dbReference type="SAM" id="MobiDB-lite"/>
    </source>
</evidence>
<evidence type="ECO:0000313" key="2">
    <source>
        <dbReference type="EMBL" id="KAF4467630.1"/>
    </source>
</evidence>
<feature type="compositionally biased region" description="Basic and acidic residues" evidence="1">
    <location>
        <begin position="1"/>
        <end position="16"/>
    </location>
</feature>
<organism evidence="2 3">
    <name type="scientific">Fusarium albosuccineum</name>
    <dbReference type="NCBI Taxonomy" id="1237068"/>
    <lineage>
        <taxon>Eukaryota</taxon>
        <taxon>Fungi</taxon>
        <taxon>Dikarya</taxon>
        <taxon>Ascomycota</taxon>
        <taxon>Pezizomycotina</taxon>
        <taxon>Sordariomycetes</taxon>
        <taxon>Hypocreomycetidae</taxon>
        <taxon>Hypocreales</taxon>
        <taxon>Nectriaceae</taxon>
        <taxon>Fusarium</taxon>
        <taxon>Fusarium decemcellulare species complex</taxon>
    </lineage>
</organism>
<feature type="region of interest" description="Disordered" evidence="1">
    <location>
        <begin position="1"/>
        <end position="23"/>
    </location>
</feature>
<gene>
    <name evidence="2" type="ORF">FALBO_5498</name>
</gene>
<reference evidence="2 3" key="1">
    <citation type="submission" date="2020-01" db="EMBL/GenBank/DDBJ databases">
        <title>Identification and distribution of gene clusters putatively required for synthesis of sphingolipid metabolism inhibitors in phylogenetically diverse species of the filamentous fungus Fusarium.</title>
        <authorList>
            <person name="Kim H.-S."/>
            <person name="Busman M."/>
            <person name="Brown D.W."/>
            <person name="Divon H."/>
            <person name="Uhlig S."/>
            <person name="Proctor R.H."/>
        </authorList>
    </citation>
    <scope>NUCLEOTIDE SEQUENCE [LARGE SCALE GENOMIC DNA]</scope>
    <source>
        <strain evidence="2 3">NRRL 20459</strain>
    </source>
</reference>
<dbReference type="AlphaFoldDB" id="A0A8H4LFY8"/>
<accession>A0A8H4LFY8</accession>
<dbReference type="EMBL" id="JAADYS010000720">
    <property type="protein sequence ID" value="KAF4467630.1"/>
    <property type="molecule type" value="Genomic_DNA"/>
</dbReference>
<proteinExistence type="predicted"/>
<name>A0A8H4LFY8_9HYPO</name>
<evidence type="ECO:0000313" key="3">
    <source>
        <dbReference type="Proteomes" id="UP000554235"/>
    </source>
</evidence>
<keyword evidence="3" id="KW-1185">Reference proteome</keyword>
<comment type="caution">
    <text evidence="2">The sequence shown here is derived from an EMBL/GenBank/DDBJ whole genome shotgun (WGS) entry which is preliminary data.</text>
</comment>
<sequence>MEDPDDERRQRSERLRRNVQRARPQRRIILPPPRMPDGPNFQMTISETEFCFHGYPPNLPGDQTLIKRQPRKKFKYGHFKQVAKKLLDVDATDDTHFICVVILGPREAENRWHAKVEVGEDDGDIPSTGFYFFVDESPQDEEFEFKVQICTPGY</sequence>
<protein>
    <submittedName>
        <fullName evidence="2">Uncharacterized protein</fullName>
    </submittedName>
</protein>
<dbReference type="Proteomes" id="UP000554235">
    <property type="component" value="Unassembled WGS sequence"/>
</dbReference>